<evidence type="ECO:0000313" key="2">
    <source>
        <dbReference type="Proteomes" id="UP001732700"/>
    </source>
</evidence>
<reference evidence="1" key="1">
    <citation type="submission" date="2021-05" db="EMBL/GenBank/DDBJ databases">
        <authorList>
            <person name="Scholz U."/>
            <person name="Mascher M."/>
            <person name="Fiebig A."/>
        </authorList>
    </citation>
    <scope>NUCLEOTIDE SEQUENCE [LARGE SCALE GENOMIC DNA]</scope>
</reference>
<proteinExistence type="predicted"/>
<keyword evidence="2" id="KW-1185">Reference proteome</keyword>
<name>A0ACD5YV20_AVESA</name>
<protein>
    <submittedName>
        <fullName evidence="1">Uncharacterized protein</fullName>
    </submittedName>
</protein>
<sequence length="719" mass="79169">MKPALNLFYYVCIVHSAIYVAYMITEWIADEALVGRVSQLHGFSPEILGRYLEETKQMCATNPVSTESWNLITYGAGLLDSQLPEDYACGGRTLTMLIDQGIPILQIKQLLITSPRQRIQKLIGTLAWRSPAEREMRWLAARIVEHLAGHLNLAQFPGALECISSLLDTSYSDQEALHLPFVIGRSKQRNRRSWIHRLLAQEDNDGNLKVPESPFGVVFGSLLQLIHKIHGAPEDDDSLEKHSTNGDEDLVLPGLRILEKLAHNRHNCTLICNTKDLLSKLVAPVSSGNLLQDIRSIAGWTKVVDGSLKVVSRLMGSPGSTGKEMRSLIAGAANNLEAVLDMDMKSNKGIIGLQMTAIEVLTNLVLHHPASSATVRRRDKLIESAVHIFVTKDWMEDYLKDEKRKLESPTTSHVEKKMRKAKETASQFKEKAGEALAVLSSDSEAIKSFTKSEDFVHCLTALLDSSIKTIKCEISAEDTVGVEINTGCRISAAVILKNMRNYAKEATLSKVLEELLPIQAEGSSTPRCREHATGCIPATRNDIENPSGSGQVGPSALRRRNHIQQCVERRLQAELLSLVAAIRASGNVNFAAALISLPQQDAQLETFVVRLKKMVEDNMYATPACLAIQKLTCEMVIEFIPHDRNAEVIEKHNIVGTLLKASKRMAGLESSMLFAGVDRDCHGVALRPLSSDLAKQAEELLTQRKQVLGISTTAPAGVP</sequence>
<evidence type="ECO:0000313" key="1">
    <source>
        <dbReference type="EnsemblPlants" id="AVESA.00010b.r2.6AG1072150.1.CDS"/>
    </source>
</evidence>
<dbReference type="Proteomes" id="UP001732700">
    <property type="component" value="Chromosome 6A"/>
</dbReference>
<reference evidence="1" key="2">
    <citation type="submission" date="2025-09" db="UniProtKB">
        <authorList>
            <consortium name="EnsemblPlants"/>
        </authorList>
    </citation>
    <scope>IDENTIFICATION</scope>
</reference>
<organism evidence="1 2">
    <name type="scientific">Avena sativa</name>
    <name type="common">Oat</name>
    <dbReference type="NCBI Taxonomy" id="4498"/>
    <lineage>
        <taxon>Eukaryota</taxon>
        <taxon>Viridiplantae</taxon>
        <taxon>Streptophyta</taxon>
        <taxon>Embryophyta</taxon>
        <taxon>Tracheophyta</taxon>
        <taxon>Spermatophyta</taxon>
        <taxon>Magnoliopsida</taxon>
        <taxon>Liliopsida</taxon>
        <taxon>Poales</taxon>
        <taxon>Poaceae</taxon>
        <taxon>BOP clade</taxon>
        <taxon>Pooideae</taxon>
        <taxon>Poodae</taxon>
        <taxon>Poeae</taxon>
        <taxon>Poeae Chloroplast Group 1 (Aveneae type)</taxon>
        <taxon>Aveninae</taxon>
        <taxon>Avena</taxon>
    </lineage>
</organism>
<accession>A0ACD5YV20</accession>
<dbReference type="EnsemblPlants" id="AVESA.00010b.r2.6AG1072150.1">
    <property type="protein sequence ID" value="AVESA.00010b.r2.6AG1072150.1.CDS"/>
    <property type="gene ID" value="AVESA.00010b.r2.6AG1072150"/>
</dbReference>